<dbReference type="Gene3D" id="1.10.3210.10">
    <property type="entry name" value="Hypothetical protein af1432"/>
    <property type="match status" value="1"/>
</dbReference>
<dbReference type="InterPro" id="IPR013976">
    <property type="entry name" value="HDOD"/>
</dbReference>
<dbReference type="Pfam" id="PF08668">
    <property type="entry name" value="HDOD"/>
    <property type="match status" value="1"/>
</dbReference>
<gene>
    <name evidence="2" type="ORF">SAMN06297229_2001</name>
</gene>
<accession>A0A1Y6FWD8</accession>
<dbReference type="Proteomes" id="UP000194450">
    <property type="component" value="Unassembled WGS sequence"/>
</dbReference>
<evidence type="ECO:0000313" key="3">
    <source>
        <dbReference type="Proteomes" id="UP000194450"/>
    </source>
</evidence>
<evidence type="ECO:0000313" key="2">
    <source>
        <dbReference type="EMBL" id="SMQ80089.1"/>
    </source>
</evidence>
<dbReference type="PANTHER" id="PTHR33525">
    <property type="match status" value="1"/>
</dbReference>
<dbReference type="RefSeq" id="WP_086435131.1">
    <property type="nucleotide sequence ID" value="NZ_FXWH01000002.1"/>
</dbReference>
<name>A0A1Y6FWD8_9GAMM</name>
<dbReference type="PROSITE" id="PS51833">
    <property type="entry name" value="HDOD"/>
    <property type="match status" value="1"/>
</dbReference>
<organism evidence="2 3">
    <name type="scientific">Pseudidiomarina planktonica</name>
    <dbReference type="NCBI Taxonomy" id="1323738"/>
    <lineage>
        <taxon>Bacteria</taxon>
        <taxon>Pseudomonadati</taxon>
        <taxon>Pseudomonadota</taxon>
        <taxon>Gammaproteobacteria</taxon>
        <taxon>Alteromonadales</taxon>
        <taxon>Idiomarinaceae</taxon>
        <taxon>Pseudidiomarina</taxon>
    </lineage>
</organism>
<dbReference type="PANTHER" id="PTHR33525:SF4">
    <property type="entry name" value="CYCLIC DI-GMP PHOSPHODIESTERASE CDGJ"/>
    <property type="match status" value="1"/>
</dbReference>
<keyword evidence="3" id="KW-1185">Reference proteome</keyword>
<dbReference type="SUPFAM" id="SSF109604">
    <property type="entry name" value="HD-domain/PDEase-like"/>
    <property type="match status" value="1"/>
</dbReference>
<sequence length="392" mass="45746">MYDFFEYSTDVLSNDPAVRLERRFINYLISFPFARSEFDGPDTKEDAKEAAIRKRKLEVERLRQQERDRKKKSMQRYQDRVSFELHETIYERITAALNDEEEVKARTIPMPENLPLLIDTINTRAASLAAIEELSNKMTWLHEGVLRVVNNPPFSTRRKASEIKVESYRLAMGFVGTENMRTLVPAYALQNWLPYSTRPFSMFRRKIWDHSLATANLAFVLAERRGLKQPDMAYTLGMFHELGKIALMKLYLRIFDEVQQKAVIATVNDSNAEKHNALRTLIPDEQFLRDLMLEQDKRATQIVVAGWDLKRVPLSQHLLSFVEAKDYDDLSDYAQILAQANAYSEFRMLKEIGMVEAEEAKHLFTRYKFDKTMLADLREVSLKNIRITVPES</sequence>
<dbReference type="AlphaFoldDB" id="A0A1Y6FWD8"/>
<feature type="domain" description="HDOD" evidence="1">
    <location>
        <begin position="107"/>
        <end position="312"/>
    </location>
</feature>
<dbReference type="OrthoDB" id="6233174at2"/>
<evidence type="ECO:0000259" key="1">
    <source>
        <dbReference type="PROSITE" id="PS51833"/>
    </source>
</evidence>
<proteinExistence type="predicted"/>
<dbReference type="EMBL" id="FXWH01000002">
    <property type="protein sequence ID" value="SMQ80089.1"/>
    <property type="molecule type" value="Genomic_DNA"/>
</dbReference>
<dbReference type="InterPro" id="IPR052340">
    <property type="entry name" value="RNase_Y/CdgJ"/>
</dbReference>
<protein>
    <submittedName>
        <fullName evidence="2">HDOD domain-containing protein</fullName>
    </submittedName>
</protein>
<reference evidence="3" key="1">
    <citation type="submission" date="2017-04" db="EMBL/GenBank/DDBJ databases">
        <authorList>
            <person name="Varghese N."/>
            <person name="Submissions S."/>
        </authorList>
    </citation>
    <scope>NUCLEOTIDE SEQUENCE [LARGE SCALE GENOMIC DNA]</scope>
</reference>